<dbReference type="AlphaFoldDB" id="A0A9X3EXC4"/>
<organism evidence="2 3">
    <name type="scientific">Nannocystis pusilla</name>
    <dbReference type="NCBI Taxonomy" id="889268"/>
    <lineage>
        <taxon>Bacteria</taxon>
        <taxon>Pseudomonadati</taxon>
        <taxon>Myxococcota</taxon>
        <taxon>Polyangia</taxon>
        <taxon>Nannocystales</taxon>
        <taxon>Nannocystaceae</taxon>
        <taxon>Nannocystis</taxon>
    </lineage>
</organism>
<feature type="compositionally biased region" description="Basic and acidic residues" evidence="1">
    <location>
        <begin position="62"/>
        <end position="72"/>
    </location>
</feature>
<proteinExistence type="predicted"/>
<reference evidence="2" key="1">
    <citation type="submission" date="2022-11" db="EMBL/GenBank/DDBJ databases">
        <title>Minimal conservation of predation-associated metabolite biosynthetic gene clusters underscores biosynthetic potential of Myxococcota including descriptions for ten novel species: Archangium lansinium sp. nov., Myxococcus landrumus sp. nov., Nannocystis bai.</title>
        <authorList>
            <person name="Ahearne A."/>
            <person name="Stevens C."/>
            <person name="Phillips K."/>
        </authorList>
    </citation>
    <scope>NUCLEOTIDE SEQUENCE</scope>
    <source>
        <strain evidence="2">Na p29</strain>
    </source>
</reference>
<keyword evidence="3" id="KW-1185">Reference proteome</keyword>
<feature type="compositionally biased region" description="Low complexity" evidence="1">
    <location>
        <begin position="37"/>
        <end position="61"/>
    </location>
</feature>
<dbReference type="Proteomes" id="UP001150924">
    <property type="component" value="Unassembled WGS sequence"/>
</dbReference>
<dbReference type="RefSeq" id="WP_267774309.1">
    <property type="nucleotide sequence ID" value="NZ_JAPNKE010000002.1"/>
</dbReference>
<evidence type="ECO:0000256" key="1">
    <source>
        <dbReference type="SAM" id="MobiDB-lite"/>
    </source>
</evidence>
<protein>
    <submittedName>
        <fullName evidence="2">Uncharacterized protein</fullName>
    </submittedName>
</protein>
<dbReference type="EMBL" id="JAPNKE010000002">
    <property type="protein sequence ID" value="MCY1011085.1"/>
    <property type="molecule type" value="Genomic_DNA"/>
</dbReference>
<accession>A0A9X3EXC4</accession>
<comment type="caution">
    <text evidence="2">The sequence shown here is derived from an EMBL/GenBank/DDBJ whole genome shotgun (WGS) entry which is preliminary data.</text>
</comment>
<sequence length="222" mass="23700">MTRTSTTWARSRRPRRPRPRGGGGGLTQGFSAPPSPSAAGPTSAPSQPAKAPAKAPQVSAADDAKRRATERAAELQELARSESAAKSLRFVEDERGLVVLVPVELSETSVLSNYTVPVIESSLPDGLPPALLKTLTGRSIDFAVKVEFFSEVFVDAQPLNRPKFEERAKEIDLGGTKVKALEVLAPRLGIGTLLRLGSTNVFVSRRPDAPLPAELLLSLLKS</sequence>
<evidence type="ECO:0000313" key="2">
    <source>
        <dbReference type="EMBL" id="MCY1011085.1"/>
    </source>
</evidence>
<gene>
    <name evidence="2" type="ORF">OV079_37085</name>
</gene>
<name>A0A9X3EXC4_9BACT</name>
<evidence type="ECO:0000313" key="3">
    <source>
        <dbReference type="Proteomes" id="UP001150924"/>
    </source>
</evidence>
<feature type="compositionally biased region" description="Basic residues" evidence="1">
    <location>
        <begin position="10"/>
        <end position="19"/>
    </location>
</feature>
<feature type="region of interest" description="Disordered" evidence="1">
    <location>
        <begin position="1"/>
        <end position="72"/>
    </location>
</feature>